<name>A0AAU9XJJ7_9CNID</name>
<feature type="compositionally biased region" description="Basic residues" evidence="3">
    <location>
        <begin position="839"/>
        <end position="851"/>
    </location>
</feature>
<feature type="repeat" description="ANK" evidence="2">
    <location>
        <begin position="1215"/>
        <end position="1247"/>
    </location>
</feature>
<dbReference type="Proteomes" id="UP001159428">
    <property type="component" value="Unassembled WGS sequence"/>
</dbReference>
<comment type="caution">
    <text evidence="5">The sequence shown here is derived from an EMBL/GenBank/DDBJ whole genome shotgun (WGS) entry which is preliminary data.</text>
</comment>
<dbReference type="InterPro" id="IPR047144">
    <property type="entry name" value="BCOR-like"/>
</dbReference>
<gene>
    <name evidence="5" type="ORF">PMEA_00024361</name>
</gene>
<feature type="compositionally biased region" description="Polar residues" evidence="3">
    <location>
        <begin position="888"/>
        <end position="908"/>
    </location>
</feature>
<feature type="region of interest" description="Disordered" evidence="3">
    <location>
        <begin position="1054"/>
        <end position="1081"/>
    </location>
</feature>
<feature type="region of interest" description="Disordered" evidence="3">
    <location>
        <begin position="958"/>
        <end position="999"/>
    </location>
</feature>
<feature type="compositionally biased region" description="Polar residues" evidence="3">
    <location>
        <begin position="564"/>
        <end position="577"/>
    </location>
</feature>
<feature type="region of interest" description="Disordered" evidence="3">
    <location>
        <begin position="828"/>
        <end position="863"/>
    </location>
</feature>
<feature type="compositionally biased region" description="Acidic residues" evidence="3">
    <location>
        <begin position="753"/>
        <end position="767"/>
    </location>
</feature>
<feature type="region of interest" description="Disordered" evidence="3">
    <location>
        <begin position="888"/>
        <end position="912"/>
    </location>
</feature>
<dbReference type="InterPro" id="IPR002110">
    <property type="entry name" value="Ankyrin_rpt"/>
</dbReference>
<dbReference type="InterPro" id="IPR036770">
    <property type="entry name" value="Ankyrin_rpt-contain_sf"/>
</dbReference>
<feature type="region of interest" description="Disordered" evidence="3">
    <location>
        <begin position="40"/>
        <end position="59"/>
    </location>
</feature>
<feature type="compositionally biased region" description="Basic and acidic residues" evidence="3">
    <location>
        <begin position="828"/>
        <end position="838"/>
    </location>
</feature>
<feature type="compositionally biased region" description="Acidic residues" evidence="3">
    <location>
        <begin position="709"/>
        <end position="722"/>
    </location>
</feature>
<feature type="compositionally biased region" description="Basic and acidic residues" evidence="3">
    <location>
        <begin position="973"/>
        <end position="986"/>
    </location>
</feature>
<evidence type="ECO:0000256" key="2">
    <source>
        <dbReference type="PROSITE-ProRule" id="PRU00023"/>
    </source>
</evidence>
<keyword evidence="2" id="KW-0040">ANK repeat</keyword>
<dbReference type="PANTHER" id="PTHR24117">
    <property type="entry name" value="AGAP007537-PB"/>
    <property type="match status" value="1"/>
</dbReference>
<dbReference type="Gene3D" id="3.10.260.40">
    <property type="entry name" value="BCL-6 corepressor, PCGF1 binding domain"/>
    <property type="match status" value="1"/>
</dbReference>
<feature type="region of interest" description="Disordered" evidence="3">
    <location>
        <begin position="709"/>
        <end position="787"/>
    </location>
</feature>
<dbReference type="PRINTS" id="PR01415">
    <property type="entry name" value="ANKYRIN"/>
</dbReference>
<feature type="domain" description="BCL-6 corepressor PCGF1 binding" evidence="4">
    <location>
        <begin position="1321"/>
        <end position="1432"/>
    </location>
</feature>
<keyword evidence="6" id="KW-1185">Reference proteome</keyword>
<comment type="similarity">
    <text evidence="1">Belongs to the BCOR family.</text>
</comment>
<organism evidence="5 6">
    <name type="scientific">Pocillopora meandrina</name>
    <dbReference type="NCBI Taxonomy" id="46732"/>
    <lineage>
        <taxon>Eukaryota</taxon>
        <taxon>Metazoa</taxon>
        <taxon>Cnidaria</taxon>
        <taxon>Anthozoa</taxon>
        <taxon>Hexacorallia</taxon>
        <taxon>Scleractinia</taxon>
        <taxon>Astrocoeniina</taxon>
        <taxon>Pocilloporidae</taxon>
        <taxon>Pocillopora</taxon>
    </lineage>
</organism>
<dbReference type="EMBL" id="CALNXJ010000046">
    <property type="protein sequence ID" value="CAH3149530.1"/>
    <property type="molecule type" value="Genomic_DNA"/>
</dbReference>
<dbReference type="Pfam" id="PF16553">
    <property type="entry name" value="PUFD"/>
    <property type="match status" value="1"/>
</dbReference>
<dbReference type="GO" id="GO:0005634">
    <property type="term" value="C:nucleus"/>
    <property type="evidence" value="ECO:0007669"/>
    <property type="project" value="TreeGrafter"/>
</dbReference>
<feature type="repeat" description="ANK" evidence="2">
    <location>
        <begin position="1149"/>
        <end position="1181"/>
    </location>
</feature>
<dbReference type="GO" id="GO:0003714">
    <property type="term" value="F:transcription corepressor activity"/>
    <property type="evidence" value="ECO:0007669"/>
    <property type="project" value="TreeGrafter"/>
</dbReference>
<dbReference type="InterPro" id="IPR038227">
    <property type="entry name" value="PUFD_som_sf"/>
</dbReference>
<feature type="compositionally biased region" description="Basic residues" evidence="3">
    <location>
        <begin position="773"/>
        <end position="783"/>
    </location>
</feature>
<dbReference type="GO" id="GO:0000122">
    <property type="term" value="P:negative regulation of transcription by RNA polymerase II"/>
    <property type="evidence" value="ECO:0007669"/>
    <property type="project" value="TreeGrafter"/>
</dbReference>
<evidence type="ECO:0000256" key="1">
    <source>
        <dbReference type="ARBA" id="ARBA00034703"/>
    </source>
</evidence>
<feature type="repeat" description="ANK" evidence="2">
    <location>
        <begin position="1182"/>
        <end position="1214"/>
    </location>
</feature>
<sequence length="1434" mass="159513">MADDADRNVWDVLGVSNGSDRVVIQGREQSLCSNGIHVGETEKENSAGNQEASPDEKGTAAPRVIDIADVSCSNDVPDDPVQNGGNSVEKIIQRYADRNKFVKILADNLKQSPAVKAETRYNGEQVVLQREIPMGDVNGVTESTVQVVRKNLNVEYHDVTLAATTLNNESSEPASELRNERSVFEHINNNFRSAATFAQNRIVETVPNGKGSAKDARSTAVEEKQKASNTATEESNVREHVRVASYFKQQIQRTTSMEGNRVFPFSEKLRQLTSINKELGSSMPPAVQPLRTGYDAVTSGRPLQQFPQLNASNMRSNAIPARVINGQANPVGTQVIIPTERTKVDSNLIFPSVTPIKYVNPASGSISVKNTYPNQVPTSGYNGNTNPVAIQPCTVDKPDLISLDSTGITSEKVNVDRTQTNIATTHLIGPFIGTGTPPPNTYIAAIRPVHSQPLANGLQSPTCPQLQAVTSPVKGQVVVLPLLSPAGIPCGVIPPPVSVNALERNNLPIRTHPDLICPERLTSSPDIPERTFRPVSPAKCVINAGISGHTRVSLQPPNVFRSLPPQTGYSISPRTNSLNRMGSVEEELADQSYECALRESANSPDIERYLSCESPITVRSSSNSQQIENVCEINTDESIVSPHVVCNGDLEGVDNPPSNLEQNVSECVEEYVEESVNCLGECLEERSPVDKTDVENVEDVEYVEDVENVEDEENIEDEENVEHEESVKDVRNVKDVENVEEEENVEDVRNVEDVENIEDEENLEDIGEDKGGNSKKKQNKAMIRRLEPRLPSPVRETSVGDLYRDPSQLTREERALQRAMMQFSEMEMKEKCKEMRKKDSFKRRLRKRHKEKSTLPNDGKKQTATKVWIKKFKRRRLWFSQRRSIMVKSTGQEDNSTVTSSEKQTATVTKKRRTSLLQNGDEQPKLKRIRVEREKRAFVPKPKDAPQEAAVLPMQQTTNKPVKLKRSSSETCAPKDTKKENVPEKHLCKRPSTPVEMGKKAVKRAKVEIEPLRVNKQEVVVDKNAKTDRTHRVTKTYMLVTAYQGFRDFKPVVLESRTRGKSKQTDGESQPDNDKSTTKTSEFPLLVVESVNSKPIRKSIIAENEEVQQLVENSLKARGKWELDDSVEEKTSDDDTLREAKKLNVNRNTGETILHKAARLGYHETVHHHIHQGVDPNAKDNAGWTPLHEACSRGKVDVVKVLAKYGADVNACSNDGIRPIHDAAEGGYVDVLRVLLSYGADPKLATYSGNSALTCTKDSNTRAFLEGFLEDVDLKNPPMTATETEGCWEFDGSCAVMDESLDHMSGIFEGVPKIETVPDGEFELSDRPHLPTYNLPVMVNDELTSGRRNYFLLSDVLEHLGISRGALIKKAKRLDIREMPWSQFMAEIADRPLCVVPKHTPADSSTHEAMAELVPINYNLRRLLNIRVESVHMT</sequence>
<dbReference type="PROSITE" id="PS50088">
    <property type="entry name" value="ANK_REPEAT"/>
    <property type="match status" value="3"/>
</dbReference>
<evidence type="ECO:0000313" key="6">
    <source>
        <dbReference type="Proteomes" id="UP001159428"/>
    </source>
</evidence>
<evidence type="ECO:0000256" key="3">
    <source>
        <dbReference type="SAM" id="MobiDB-lite"/>
    </source>
</evidence>
<proteinExistence type="inferred from homology"/>
<dbReference type="Pfam" id="PF12796">
    <property type="entry name" value="Ank_2"/>
    <property type="match status" value="1"/>
</dbReference>
<dbReference type="InterPro" id="IPR032365">
    <property type="entry name" value="PUFD"/>
</dbReference>
<feature type="compositionally biased region" description="Basic and acidic residues" evidence="3">
    <location>
        <begin position="723"/>
        <end position="737"/>
    </location>
</feature>
<protein>
    <recommendedName>
        <fullName evidence="4">BCL-6 corepressor PCGF1 binding domain-containing protein</fullName>
    </recommendedName>
</protein>
<dbReference type="PROSITE" id="PS50297">
    <property type="entry name" value="ANK_REP_REGION"/>
    <property type="match status" value="3"/>
</dbReference>
<evidence type="ECO:0000313" key="5">
    <source>
        <dbReference type="EMBL" id="CAH3149530.1"/>
    </source>
</evidence>
<dbReference type="Gene3D" id="1.25.40.20">
    <property type="entry name" value="Ankyrin repeat-containing domain"/>
    <property type="match status" value="2"/>
</dbReference>
<feature type="region of interest" description="Disordered" evidence="3">
    <location>
        <begin position="557"/>
        <end position="577"/>
    </location>
</feature>
<accession>A0AAU9XJJ7</accession>
<reference evidence="5 6" key="1">
    <citation type="submission" date="2022-05" db="EMBL/GenBank/DDBJ databases">
        <authorList>
            <consortium name="Genoscope - CEA"/>
            <person name="William W."/>
        </authorList>
    </citation>
    <scope>NUCLEOTIDE SEQUENCE [LARGE SCALE GENOMIC DNA]</scope>
</reference>
<evidence type="ECO:0000259" key="4">
    <source>
        <dbReference type="Pfam" id="PF16553"/>
    </source>
</evidence>
<dbReference type="SMART" id="SM00248">
    <property type="entry name" value="ANK"/>
    <property type="match status" value="3"/>
</dbReference>
<dbReference type="PANTHER" id="PTHR24117:SF9">
    <property type="entry name" value="BCL-6 COREPRESSOR PCGF1 BINDING DOMAIN-CONTAINING PROTEIN"/>
    <property type="match status" value="1"/>
</dbReference>
<dbReference type="SUPFAM" id="SSF48403">
    <property type="entry name" value="Ankyrin repeat"/>
    <property type="match status" value="1"/>
</dbReference>